<sequence length="147" mass="16905">MKITSEIATQVENDMLEIIAVEFGKGSEKFRIGGITKTSDTDIARGIIHHIRRINRLNRYITTDNGVRKFLILPWTDNTQLNCRTSSSLEALLRGIVIYNLVTHIQLTINAHDTVTRLQSRSFGRTAWNHVDHAYRIPIRKELDTYT</sequence>
<gene>
    <name evidence="1" type="ORF">EVA_19614</name>
</gene>
<dbReference type="AlphaFoldDB" id="J9FBK0"/>
<organism evidence="1">
    <name type="scientific">gut metagenome</name>
    <dbReference type="NCBI Taxonomy" id="749906"/>
    <lineage>
        <taxon>unclassified sequences</taxon>
        <taxon>metagenomes</taxon>
        <taxon>organismal metagenomes</taxon>
    </lineage>
</organism>
<accession>J9FBK0</accession>
<proteinExistence type="predicted"/>
<comment type="caution">
    <text evidence="1">The sequence shown here is derived from an EMBL/GenBank/DDBJ whole genome shotgun (WGS) entry which is preliminary data.</text>
</comment>
<reference evidence="1" key="1">
    <citation type="journal article" date="2012" name="PLoS ONE">
        <title>Gene sets for utilization of primary and secondary nutrition supplies in the distal gut of endangered iberian lynx.</title>
        <authorList>
            <person name="Alcaide M."/>
            <person name="Messina E."/>
            <person name="Richter M."/>
            <person name="Bargiela R."/>
            <person name="Peplies J."/>
            <person name="Huws S.A."/>
            <person name="Newbold C.J."/>
            <person name="Golyshin P.N."/>
            <person name="Simon M.A."/>
            <person name="Lopez G."/>
            <person name="Yakimov M.M."/>
            <person name="Ferrer M."/>
        </authorList>
    </citation>
    <scope>NUCLEOTIDE SEQUENCE</scope>
</reference>
<name>J9FBK0_9ZZZZ</name>
<protein>
    <submittedName>
        <fullName evidence="1">Uncharacterized protein</fullName>
    </submittedName>
</protein>
<dbReference type="EMBL" id="AMCI01007642">
    <property type="protein sequence ID" value="EJW92276.1"/>
    <property type="molecule type" value="Genomic_DNA"/>
</dbReference>
<evidence type="ECO:0000313" key="1">
    <source>
        <dbReference type="EMBL" id="EJW92276.1"/>
    </source>
</evidence>